<dbReference type="Pfam" id="PF01513">
    <property type="entry name" value="NAD_kinase"/>
    <property type="match status" value="1"/>
</dbReference>
<dbReference type="GO" id="GO:0003951">
    <property type="term" value="F:NAD+ kinase activity"/>
    <property type="evidence" value="ECO:0007669"/>
    <property type="project" value="UniProtKB-EC"/>
</dbReference>
<keyword evidence="2 6" id="KW-0418">Kinase</keyword>
<dbReference type="SUPFAM" id="SSF111331">
    <property type="entry name" value="NAD kinase/diacylglycerol kinase-like"/>
    <property type="match status" value="1"/>
</dbReference>
<dbReference type="EMBL" id="SMBP01000004">
    <property type="protein sequence ID" value="TCU62400.1"/>
    <property type="molecule type" value="Genomic_DNA"/>
</dbReference>
<dbReference type="GO" id="GO:0019674">
    <property type="term" value="P:NAD+ metabolic process"/>
    <property type="evidence" value="ECO:0007669"/>
    <property type="project" value="InterPro"/>
</dbReference>
<organism evidence="6 7">
    <name type="scientific">Longicatena caecimuris</name>
    <dbReference type="NCBI Taxonomy" id="1796635"/>
    <lineage>
        <taxon>Bacteria</taxon>
        <taxon>Bacillati</taxon>
        <taxon>Bacillota</taxon>
        <taxon>Erysipelotrichia</taxon>
        <taxon>Erysipelotrichales</taxon>
        <taxon>Erysipelotrichaceae</taxon>
        <taxon>Longicatena</taxon>
    </lineage>
</organism>
<dbReference type="NCBIfam" id="NF003424">
    <property type="entry name" value="PRK04885.1"/>
    <property type="match status" value="1"/>
</dbReference>
<dbReference type="InterPro" id="IPR017437">
    <property type="entry name" value="ATP-NAD_kinase_PpnK-typ_C"/>
</dbReference>
<dbReference type="RefSeq" id="WP_008690220.1">
    <property type="nucleotide sequence ID" value="NZ_AP024510.1"/>
</dbReference>
<dbReference type="InterPro" id="IPR002504">
    <property type="entry name" value="NADK"/>
</dbReference>
<dbReference type="Proteomes" id="UP000295773">
    <property type="component" value="Unassembled WGS sequence"/>
</dbReference>
<dbReference type="PANTHER" id="PTHR20275:SF0">
    <property type="entry name" value="NAD KINASE"/>
    <property type="match status" value="1"/>
</dbReference>
<keyword evidence="4" id="KW-0520">NAD</keyword>
<evidence type="ECO:0000313" key="7">
    <source>
        <dbReference type="Proteomes" id="UP000295773"/>
    </source>
</evidence>
<dbReference type="Gene3D" id="2.60.200.30">
    <property type="entry name" value="Probable inorganic polyphosphate/atp-NAD kinase, domain 2"/>
    <property type="match status" value="1"/>
</dbReference>
<comment type="catalytic activity">
    <reaction evidence="5">
        <text>NAD(+) + ATP = ADP + NADP(+) + H(+)</text>
        <dbReference type="Rhea" id="RHEA:18629"/>
        <dbReference type="ChEBI" id="CHEBI:15378"/>
        <dbReference type="ChEBI" id="CHEBI:30616"/>
        <dbReference type="ChEBI" id="CHEBI:57540"/>
        <dbReference type="ChEBI" id="CHEBI:58349"/>
        <dbReference type="ChEBI" id="CHEBI:456216"/>
        <dbReference type="EC" id="2.7.1.23"/>
    </reaction>
</comment>
<evidence type="ECO:0000256" key="4">
    <source>
        <dbReference type="ARBA" id="ARBA00023027"/>
    </source>
</evidence>
<keyword evidence="1" id="KW-0808">Transferase</keyword>
<comment type="caution">
    <text evidence="6">The sequence shown here is derived from an EMBL/GenBank/DDBJ whole genome shotgun (WGS) entry which is preliminary data.</text>
</comment>
<accession>A0A4R3TL70</accession>
<sequence length="257" mass="29365">MNYATVAKKDEKSFQTEQYLCSQLNKHGWIYDKKNPELVICIGGDGTLLYGVHKYLPIINTIKFLGIHTGTLGFFTDYTGEEIDECIQDLLHKKPSIFTSNLLKIQMDNDPVPRYALNEMRVENIVKSQILDIYIDGEFFETCRGSGICLSTQAGSTAYNRSLKGAVIDSGISLMQLTEITPIQHSKHRSLGVPYIMMENRIITMRSETFDTAVLCYDHLNLSLADTHEIICSMSDLKVQFVRYRAYSYLKRLKNLY</sequence>
<dbReference type="Gene3D" id="3.40.50.10330">
    <property type="entry name" value="Probable inorganic polyphosphate/atp-NAD kinase, domain 1"/>
    <property type="match status" value="1"/>
</dbReference>
<dbReference type="AlphaFoldDB" id="A0A4R3TL70"/>
<evidence type="ECO:0000256" key="1">
    <source>
        <dbReference type="ARBA" id="ARBA00022679"/>
    </source>
</evidence>
<protein>
    <submittedName>
        <fullName evidence="6">NAD+ kinase</fullName>
    </submittedName>
</protein>
<dbReference type="GO" id="GO:0006741">
    <property type="term" value="P:NADP+ biosynthetic process"/>
    <property type="evidence" value="ECO:0007669"/>
    <property type="project" value="InterPro"/>
</dbReference>
<keyword evidence="7" id="KW-1185">Reference proteome</keyword>
<evidence type="ECO:0000313" key="6">
    <source>
        <dbReference type="EMBL" id="TCU62400.1"/>
    </source>
</evidence>
<keyword evidence="3" id="KW-0521">NADP</keyword>
<evidence type="ECO:0000256" key="3">
    <source>
        <dbReference type="ARBA" id="ARBA00022857"/>
    </source>
</evidence>
<dbReference type="PANTHER" id="PTHR20275">
    <property type="entry name" value="NAD KINASE"/>
    <property type="match status" value="1"/>
</dbReference>
<gene>
    <name evidence="6" type="ORF">EDD61_10436</name>
</gene>
<dbReference type="GO" id="GO:0005524">
    <property type="term" value="F:ATP binding"/>
    <property type="evidence" value="ECO:0007669"/>
    <property type="project" value="UniProtKB-ARBA"/>
</dbReference>
<evidence type="ECO:0000256" key="2">
    <source>
        <dbReference type="ARBA" id="ARBA00022777"/>
    </source>
</evidence>
<dbReference type="GO" id="GO:0051287">
    <property type="term" value="F:NAD binding"/>
    <property type="evidence" value="ECO:0007669"/>
    <property type="project" value="UniProtKB-ARBA"/>
</dbReference>
<name>A0A4R3TL70_9FIRM</name>
<proteinExistence type="predicted"/>
<reference evidence="6 7" key="1">
    <citation type="submission" date="2019-03" db="EMBL/GenBank/DDBJ databases">
        <title>Genomic Encyclopedia of Type Strains, Phase IV (KMG-IV): sequencing the most valuable type-strain genomes for metagenomic binning, comparative biology and taxonomic classification.</title>
        <authorList>
            <person name="Goeker M."/>
        </authorList>
    </citation>
    <scope>NUCLEOTIDE SEQUENCE [LARGE SCALE GENOMIC DNA]</scope>
    <source>
        <strain evidence="6 7">DSM 29481</strain>
    </source>
</reference>
<dbReference type="GeneID" id="73794215"/>
<evidence type="ECO:0000256" key="5">
    <source>
        <dbReference type="ARBA" id="ARBA00047925"/>
    </source>
</evidence>
<dbReference type="InterPro" id="IPR017438">
    <property type="entry name" value="ATP-NAD_kinase_N"/>
</dbReference>
<dbReference type="Pfam" id="PF20143">
    <property type="entry name" value="NAD_kinase_C"/>
    <property type="match status" value="1"/>
</dbReference>
<dbReference type="InterPro" id="IPR016064">
    <property type="entry name" value="NAD/diacylglycerol_kinase_sf"/>
</dbReference>